<evidence type="ECO:0000259" key="4">
    <source>
        <dbReference type="SMART" id="SM00822"/>
    </source>
</evidence>
<protein>
    <submittedName>
        <fullName evidence="5">SDR family NAD(P)-dependent oxidoreductase</fullName>
    </submittedName>
</protein>
<dbReference type="InterPro" id="IPR020904">
    <property type="entry name" value="Sc_DH/Rdtase_CS"/>
</dbReference>
<dbReference type="InterPro" id="IPR002347">
    <property type="entry name" value="SDR_fam"/>
</dbReference>
<dbReference type="AlphaFoldDB" id="A0A4S8I2H8"/>
<dbReference type="SMART" id="SM00822">
    <property type="entry name" value="PKS_KR"/>
    <property type="match status" value="1"/>
</dbReference>
<comment type="similarity">
    <text evidence="1 3">Belongs to the short-chain dehydrogenases/reductases (SDR) family.</text>
</comment>
<accession>A0A4S8I2H8</accession>
<dbReference type="OrthoDB" id="9803333at2"/>
<evidence type="ECO:0000313" key="6">
    <source>
        <dbReference type="Proteomes" id="UP000306918"/>
    </source>
</evidence>
<sequence>MDLSTARVLITGAGRGIGQFIALRLLEKVASVVVIDRDQDLLKKLESHPRLIKYTCDITQPAEVESTIQEIFQKHGGINVCINNAGIIHSEPLINILSRGDKKHNLTNWQKVIDVNLNAVFYVTANVAEQMVLHKQKGVIINISSISAQGNVGQSAYAASKAAVEALSKTWSKELGMFKIRCVSVAPGFFETPSTRESLSENMLAKWQKSVPLGRLGALDELLSAMTFIIENDYFNGKTLSLDGGLTI</sequence>
<comment type="caution">
    <text evidence="5">The sequence shown here is derived from an EMBL/GenBank/DDBJ whole genome shotgun (WGS) entry which is preliminary data.</text>
</comment>
<dbReference type="PROSITE" id="PS00061">
    <property type="entry name" value="ADH_SHORT"/>
    <property type="match status" value="1"/>
</dbReference>
<name>A0A4S8I2H8_9BACT</name>
<evidence type="ECO:0000256" key="2">
    <source>
        <dbReference type="ARBA" id="ARBA00023002"/>
    </source>
</evidence>
<dbReference type="InterPro" id="IPR057326">
    <property type="entry name" value="KR_dom"/>
</dbReference>
<dbReference type="InterPro" id="IPR036291">
    <property type="entry name" value="NAD(P)-bd_dom_sf"/>
</dbReference>
<evidence type="ECO:0000256" key="1">
    <source>
        <dbReference type="ARBA" id="ARBA00006484"/>
    </source>
</evidence>
<reference evidence="5 6" key="1">
    <citation type="submission" date="2019-04" db="EMBL/GenBank/DDBJ databases">
        <title>Niastella caeni sp. nov., isolated from activated sludge.</title>
        <authorList>
            <person name="Sheng M."/>
        </authorList>
    </citation>
    <scope>NUCLEOTIDE SEQUENCE [LARGE SCALE GENOMIC DNA]</scope>
    <source>
        <strain evidence="5 6">HX-2-15</strain>
    </source>
</reference>
<evidence type="ECO:0000313" key="5">
    <source>
        <dbReference type="EMBL" id="THU41539.1"/>
    </source>
</evidence>
<dbReference type="Proteomes" id="UP000306918">
    <property type="component" value="Unassembled WGS sequence"/>
</dbReference>
<dbReference type="PRINTS" id="PR00081">
    <property type="entry name" value="GDHRDH"/>
</dbReference>
<feature type="domain" description="Ketoreductase" evidence="4">
    <location>
        <begin position="6"/>
        <end position="193"/>
    </location>
</feature>
<dbReference type="PRINTS" id="PR00080">
    <property type="entry name" value="SDRFAMILY"/>
</dbReference>
<organism evidence="5 6">
    <name type="scientific">Niastella caeni</name>
    <dbReference type="NCBI Taxonomy" id="2569763"/>
    <lineage>
        <taxon>Bacteria</taxon>
        <taxon>Pseudomonadati</taxon>
        <taxon>Bacteroidota</taxon>
        <taxon>Chitinophagia</taxon>
        <taxon>Chitinophagales</taxon>
        <taxon>Chitinophagaceae</taxon>
        <taxon>Niastella</taxon>
    </lineage>
</organism>
<evidence type="ECO:0000256" key="3">
    <source>
        <dbReference type="RuleBase" id="RU000363"/>
    </source>
</evidence>
<proteinExistence type="inferred from homology"/>
<dbReference type="Pfam" id="PF00106">
    <property type="entry name" value="adh_short"/>
    <property type="match status" value="1"/>
</dbReference>
<dbReference type="PANTHER" id="PTHR42760">
    <property type="entry name" value="SHORT-CHAIN DEHYDROGENASES/REDUCTASES FAMILY MEMBER"/>
    <property type="match status" value="1"/>
</dbReference>
<dbReference type="GO" id="GO:0016616">
    <property type="term" value="F:oxidoreductase activity, acting on the CH-OH group of donors, NAD or NADP as acceptor"/>
    <property type="evidence" value="ECO:0007669"/>
    <property type="project" value="UniProtKB-ARBA"/>
</dbReference>
<dbReference type="Gene3D" id="3.40.50.720">
    <property type="entry name" value="NAD(P)-binding Rossmann-like Domain"/>
    <property type="match status" value="1"/>
</dbReference>
<dbReference type="RefSeq" id="WP_136576028.1">
    <property type="nucleotide sequence ID" value="NZ_STFF01000001.1"/>
</dbReference>
<keyword evidence="2" id="KW-0560">Oxidoreductase</keyword>
<gene>
    <name evidence="5" type="ORF">FAM09_05380</name>
</gene>
<dbReference type="EMBL" id="STFF01000001">
    <property type="protein sequence ID" value="THU41539.1"/>
    <property type="molecule type" value="Genomic_DNA"/>
</dbReference>
<dbReference type="PANTHER" id="PTHR42760:SF135">
    <property type="entry name" value="BLL7886 PROTEIN"/>
    <property type="match status" value="1"/>
</dbReference>
<dbReference type="SUPFAM" id="SSF51735">
    <property type="entry name" value="NAD(P)-binding Rossmann-fold domains"/>
    <property type="match status" value="1"/>
</dbReference>
<dbReference type="FunFam" id="3.40.50.720:FF:000173">
    <property type="entry name" value="3-oxoacyl-[acyl-carrier protein] reductase"/>
    <property type="match status" value="1"/>
</dbReference>
<keyword evidence="6" id="KW-1185">Reference proteome</keyword>
<dbReference type="GO" id="GO:0030497">
    <property type="term" value="P:fatty acid elongation"/>
    <property type="evidence" value="ECO:0007669"/>
    <property type="project" value="TreeGrafter"/>
</dbReference>